<feature type="domain" description="Beta/gamma crystallin 'Greek key'" evidence="4">
    <location>
        <begin position="3348"/>
        <end position="3390"/>
    </location>
</feature>
<feature type="region of interest" description="Disordered" evidence="3">
    <location>
        <begin position="3009"/>
        <end position="3032"/>
    </location>
</feature>
<feature type="region of interest" description="Disordered" evidence="3">
    <location>
        <begin position="2567"/>
        <end position="2588"/>
    </location>
</feature>
<feature type="region of interest" description="Disordered" evidence="3">
    <location>
        <begin position="2961"/>
        <end position="2981"/>
    </location>
</feature>
<feature type="compositionally biased region" description="Basic and acidic residues" evidence="3">
    <location>
        <begin position="753"/>
        <end position="763"/>
    </location>
</feature>
<feature type="compositionally biased region" description="Polar residues" evidence="3">
    <location>
        <begin position="1180"/>
        <end position="1189"/>
    </location>
</feature>
<feature type="compositionally biased region" description="Basic and acidic residues" evidence="3">
    <location>
        <begin position="2197"/>
        <end position="2225"/>
    </location>
</feature>
<feature type="domain" description="Beta/gamma crystallin 'Greek key'" evidence="4">
    <location>
        <begin position="3241"/>
        <end position="3283"/>
    </location>
</feature>
<sequence>MSLRIKRLFRSSSSGKDGKEPGRAESRDQDVLGAQLPGPAPGGAGDSATLPRDAELVSPKGKKGIGLLSLRRKKKSKQSEEFGGEVFLPDPDELDRFRNIPFDQRSVSTECSFPTASDRLDPHSDCSSMINLEMNQPGSPMSPSKLFKISGEKKGMLGRLTTLFSVRKRKGSNKQQSDSFENSSSPASPVSPRFDLFQQQDGGATIHAEFRTTKKWGDTISQSSSTTSLKTDEADFPFADSNSSREGSVRELNVGPVSSERNREQAVEFPSTSKSNVAFSDSVVEEVNKRLQVDLKEKVQNPCKDEAFSPTTLMSLNIPVSVATETPKSPNLTSISLGSKKTLVKTGGKGHSTALRGITLSSPSSRTITTSQQEVKQESSGAKSKVGISPRSLTREAAASTWSHPPEKAGVKGGDSPVRLHKAIWVETHLGEEEMEREGEAEKDIMQQEEEEGFRAESPPVLAIPVTVIPEDEETQQALKGSPTPLQTSPSGCLPEATISLAASTQEFQTFPPQPHTDIQSKQSLLQGKQASTEIWVTNKTVSLPSNDKFFAQKVVISPESSLEEDEPSGEICSAGPSSESSLPTGVKLLPDLQRNRDAEPKDASSLSAAEDSRQHDKDASLPVVEGKSNSETPKSVYTSTVSIMNKTKPQVVRLGLKRNESDQAVASSGRLKAAAVSQQTTGSATKVPSSTAARKAKNVTAKTQGSTEGAEAETDPQQEHSSSVSVLPVLKDQSTGRSSSTTDSRSKIPKRSPSDSDMKPQDKASALHSSVSTGPPSSLKQLQVKESGKLQTITGNKTNVEGAKAVRSLSGILSPTKLTNKTDVKVSHTKYDHDFESANLSNCKEKEHGKRSVKSSPTGDEKSKDPRKQQETTMSLASKSRLPVSSPVKREADDIIQRSRHNLKRASSGQTDLGKEARTQRQELWQEFNKEKFEPQTATLLSGRPKKGIGSVSSTKASKQLPRRSISHKETDTPSTSDSLSPRQEKSTFSRFPKQTDNPKQAHKWLTKDPAEALSGSMLPMRGQRSPTKVTLRISHQSTMSEDSDTLTGSASKTKDFNTKDQINGKTSDFTFKFKLAEECAALTDDQTKTPADKLMEGETTVLEASGQRNSGDILILKDSNAILDVNAQVAKLAEELPIKVTEKTSLFQSPPTDANDDPVHRGRQSVIEEQAEVPQKNLPLSHSMNTKQELEAKPPSGATTTREETDTFEKLTQSSKPQSAPEREDKTAAKMTSKPVIDGDVPHEQTIHTYVEGFTVGLDSFKELKQVSSTEVATSSPEPKKTDSCSSIAVSDDPKLTYAKEIPKDQTKEETDKTLQKLEVDPVSDFNAEKKTDREEDRKAAEVETETLVVCELPSNLEKQSDLEALFQTKHPEWKEKDPKPRGTPNDSAAERSASQKIGTEEFKELSNEGKLENTITNSWRPKHLLSEEKGFQWEANDVPQSVGVNVLEETDAETEQRACLPQETTARMADAKEQVLLQDTGGTHTQEAQRQIEVTIRNEEEEAKQVKENVGNLSSKQTDDVKGKPAQEITSINAKMSDTKPEDSRNKTEKTLTSKNGEMEHKITIENTNTPKESKCQNVYSEQKQEIVKDRENLSEPHVLVKNRTEISESSIESLICETETAHKEVAVKEDQMPVDVVNQYEDLINPDRLSLQGPELIRPEEEKKSLNEKLDNDQKHIILSINNEANKSSKSLVKESFVSENEDCRSQILMTIAAADQDEDCTESAKSKSTEIKPSSAITRMAEIDKIKDLAKGTESQSQLPNIETVSYLLQDQIPKAIHKHSSHQSKEEVEGIKTEVPEVPEGGTAEEMQCLKSGMPHTNVNDSSGNETHTNSSFEVCNQDNTTSMIVGQQDVEVKQPECTFLNSGLKSKPEAEELEAPEDKIIFQIQQLHIKRTVEENMKESAANVVSLRLAAKPVCDHLVDQTPSIVKDHDVDNIQKGIDILEQPEHLNLQSQQESETVGTEVQGKSMNPCIDTTPETVRTPAEDTKDNAEAERLGSSQEGKATDAAMDISSQQVEMSSVRQQEEGPKPEQASKCIDVHVKLRCVTDKGETLENTTVLQTQRITDKKIRSEIAEPEKNKNVSSESLIDAPLMGSSQYQIYTTVGEQQEDTANKRKERTTQSQPPIHQAEQDSENVKVQDKTLGGLDATPSSNSACSRSEMIKEDTEIRVSMELAKPFNESRFLKNNLGKLKPESKKTEEMLEKSKIPVQDPQHESFRLEDTEEAQDQLETNKTPVESLENVQGASVDRINNILQDQLLIDVTNLESALLMEGKCTLTEPETSNIQSEEEPETVGEDRQDKAMTESRTTASEEPDSQSTNTEDGKKNNEGQDFTPAACAAADISSQQIPIPITVEQEVEIKQSCLNADQNLRPGTETTKGLEVTAIIQDHVDGRSRSDAGRATESTITKRPSAGSFLNVTRFQTFGSDHLQQQISTTVQEQDLTITQTTNRKDGATESEHPNHQTEQNSETVVTEVKVFGDERTDEELFSKGICSESTKESTQRKYNSLVNEAAAADSAGDISVEQLQKITTADQQHGEMVKCILVEKPGSDTPVDRTVKEEAVERSENDSEAPDAGQELKSKISIRAAQEKKTNTIESGPGNKADTGLEQKILNEEAFELAKKVISAATQQLTMLAVDAKQTSKHTLEKNAPHEEDGGGQPEQSTVVSSKLTINSSLQNDEDHKEEIQVLESAAGTSANTGSLTQSLQTPPKLMFDDVFSLSASKNSLSLPQSFSQNIGSPSSWLDVEHGGKQKKEHKRKLNLSTSLDESLKLDDIEDFIRNIKGGGMPFSVPRKRQVHKKPLSPHFALPPIKEDNFEQTFDPQEFKFGLGKTGRNLIDLSPAMFIKQKAEKRENKSLKNQNNATSTQHTNEDQHLEKGQQQTEAGQKEGQDTEPGRTKSRLDRMSILSDLLNSPRISRKTRGEVTSNNTLSSNKHSSLHFAAQLGVTDLLLPTVTPDKGSETRTDQGQPTLDGAVIHGESSCSLSSPPLLPTFPEMILSEHLKESPKRNTEEFKTTQDSVETTKTNQHVPAVDQVSKPVISLDTSSMALQSSKELPSHTDNTEKTSINQCFVTKTKTPAVRHFHRRPGKVVIHEQAQFGGEAFEVFADVEDATMMKLSPVISVRVIRGCWLLYEKPGFQGRIIPLEEGLTDQIVDMWAEEETLETPNQTGQPAPTSPVVIGSLRLAVRDYSMPRIDLFSEVNGLGRVSSYCDDTAELSSYGLPQTTGSIKIHSGVWLVYIDPGFQGFMQVLEVGEYPHPQSWGFPDPLIGSLRPLRMGSIKVENPTDVKALVFEKPNFEGMCLEVDCDIYNLLEQEEEGADKVGVKKKALSGVGSLKILRGLWVGYLEADFEGQQYILEEGEYSHCSDWGGSEDGLLSLRPVLADFQAPRVKLFHDVNFGERGLGVDLVDHVLNMEAIGHNTKTQSINVISGVWVAFEQPGFSGELYVLEKGLYASPEDWGAQNCRISSILPVFHEIPCGSAKFKVQLYSEADFQGRMLTLEDSAAALDQEFTPRSCKVLLGSWVAYEGTQFTENMYVLDEGEYPNTDTMGLLLPDSKLRSIQTAGYEFSLPSIMLFSKVGCRGRRMMLTDGAVNLQRQGMDLRTRSLVVVGGVWVLYEGINFRGQQLLLQPGEVRDLSAVTSWEQIGSLRPLMQARVYFCLRNRGTGGLMTLNGVMDDIKLMRVQAVEETGGAEQVWLYQRGQISSKMAEDLFLETAGGVVMAGSRLCLSPEQGKDNQLWSITQEGLVRCHLNPQLVLEVKVIVKEQTPSAQWLHLMVCSDKCKLQECTIIV</sequence>
<feature type="compositionally biased region" description="Polar residues" evidence="3">
    <location>
        <begin position="990"/>
        <end position="1000"/>
    </location>
</feature>
<feature type="compositionally biased region" description="Polar residues" evidence="3">
    <location>
        <begin position="2864"/>
        <end position="2875"/>
    </location>
</feature>
<feature type="region of interest" description="Disordered" evidence="3">
    <location>
        <begin position="343"/>
        <end position="416"/>
    </location>
</feature>
<feature type="compositionally biased region" description="Basic and acidic residues" evidence="3">
    <location>
        <begin position="1401"/>
        <end position="1412"/>
    </location>
</feature>
<feature type="region of interest" description="Disordered" evidence="3">
    <location>
        <begin position="509"/>
        <end position="529"/>
    </location>
</feature>
<feature type="region of interest" description="Disordered" evidence="3">
    <location>
        <begin position="1957"/>
        <end position="2038"/>
    </location>
</feature>
<feature type="compositionally biased region" description="Polar residues" evidence="3">
    <location>
        <begin position="628"/>
        <end position="649"/>
    </location>
</feature>
<dbReference type="EMBL" id="WKFB01000613">
    <property type="protein sequence ID" value="KAF6719450.1"/>
    <property type="molecule type" value="Genomic_DNA"/>
</dbReference>
<feature type="region of interest" description="Disordered" evidence="3">
    <location>
        <begin position="2197"/>
        <end position="2245"/>
    </location>
</feature>
<dbReference type="Proteomes" id="UP000646548">
    <property type="component" value="Unassembled WGS sequence"/>
</dbReference>
<reference evidence="5" key="1">
    <citation type="journal article" name="BMC Genomics">
        <title>Long-read sequencing and de novo genome assembly of marine medaka (Oryzias melastigma).</title>
        <authorList>
            <person name="Liang P."/>
            <person name="Saqib H.S.A."/>
            <person name="Ni X."/>
            <person name="Shen Y."/>
        </authorList>
    </citation>
    <scope>NUCLEOTIDE SEQUENCE</scope>
    <source>
        <strain evidence="5">Bigg-433</strain>
    </source>
</reference>
<feature type="compositionally biased region" description="Polar residues" evidence="3">
    <location>
        <begin position="2442"/>
        <end position="2454"/>
    </location>
</feature>
<feature type="compositionally biased region" description="Polar residues" evidence="3">
    <location>
        <begin position="1268"/>
        <end position="1279"/>
    </location>
</feature>
<feature type="compositionally biased region" description="Basic and acidic residues" evidence="3">
    <location>
        <begin position="1329"/>
        <end position="1344"/>
    </location>
</feature>
<feature type="domain" description="Beta/gamma crystallin 'Greek key'" evidence="4">
    <location>
        <begin position="3620"/>
        <end position="3661"/>
    </location>
</feature>
<feature type="region of interest" description="Disordered" evidence="3">
    <location>
        <begin position="1371"/>
        <end position="1412"/>
    </location>
</feature>
<feature type="compositionally biased region" description="Basic and acidic residues" evidence="3">
    <location>
        <begin position="1372"/>
        <end position="1383"/>
    </location>
</feature>
<feature type="compositionally biased region" description="Polar residues" evidence="3">
    <location>
        <begin position="359"/>
        <end position="382"/>
    </location>
</feature>
<feature type="region of interest" description="Disordered" evidence="3">
    <location>
        <begin position="1507"/>
        <end position="1529"/>
    </location>
</feature>
<evidence type="ECO:0000259" key="4">
    <source>
        <dbReference type="PROSITE" id="PS50915"/>
    </source>
</evidence>
<feature type="compositionally biased region" description="Basic and acidic residues" evidence="3">
    <location>
        <begin position="208"/>
        <end position="217"/>
    </location>
</feature>
<feature type="compositionally biased region" description="Basic and acidic residues" evidence="3">
    <location>
        <begin position="2892"/>
        <end position="2910"/>
    </location>
</feature>
<feature type="compositionally biased region" description="Polar residues" evidence="3">
    <location>
        <begin position="1957"/>
        <end position="1973"/>
    </location>
</feature>
<feature type="compositionally biased region" description="Basic and acidic residues" evidence="3">
    <location>
        <begin position="2397"/>
        <end position="2406"/>
    </location>
</feature>
<feature type="compositionally biased region" description="Basic and acidic residues" evidence="3">
    <location>
        <begin position="16"/>
        <end position="30"/>
    </location>
</feature>
<feature type="compositionally biased region" description="Polar residues" evidence="3">
    <location>
        <begin position="768"/>
        <end position="782"/>
    </location>
</feature>
<feature type="compositionally biased region" description="Polar residues" evidence="3">
    <location>
        <begin position="2930"/>
        <end position="2940"/>
    </location>
</feature>
<feature type="region of interest" description="Disordered" evidence="3">
    <location>
        <begin position="2442"/>
        <end position="2476"/>
    </location>
</feature>
<feature type="domain" description="Beta/gamma crystallin 'Greek key'" evidence="4">
    <location>
        <begin position="3095"/>
        <end position="3134"/>
    </location>
</feature>
<feature type="compositionally biased region" description="Basic and acidic residues" evidence="3">
    <location>
        <begin position="1303"/>
        <end position="1322"/>
    </location>
</feature>
<evidence type="ECO:0000313" key="5">
    <source>
        <dbReference type="EMBL" id="KAF6719450.1"/>
    </source>
</evidence>
<feature type="region of interest" description="Disordered" evidence="3">
    <location>
        <begin position="1171"/>
        <end position="1246"/>
    </location>
</feature>
<feature type="compositionally biased region" description="Polar residues" evidence="3">
    <location>
        <begin position="2408"/>
        <end position="2417"/>
    </location>
</feature>
<dbReference type="InterPro" id="IPR001064">
    <property type="entry name" value="Beta/gamma_crystallin"/>
</dbReference>
<feature type="region of interest" description="Disordered" evidence="3">
    <location>
        <begin position="2397"/>
        <end position="2417"/>
    </location>
</feature>
<feature type="compositionally biased region" description="Polar residues" evidence="3">
    <location>
        <begin position="2310"/>
        <end position="2326"/>
    </location>
</feature>
<feature type="compositionally biased region" description="Basic and acidic residues" evidence="3">
    <location>
        <begin position="594"/>
        <end position="603"/>
    </location>
</feature>
<feature type="region of interest" description="Disordered" evidence="3">
    <location>
        <begin position="2281"/>
        <end position="2337"/>
    </location>
</feature>
<feature type="domain" description="Beta/gamma crystallin 'Greek key'" evidence="4">
    <location>
        <begin position="3439"/>
        <end position="3481"/>
    </location>
</feature>
<feature type="compositionally biased region" description="Polar residues" evidence="3">
    <location>
        <begin position="2016"/>
        <end position="2027"/>
    </location>
</feature>
<name>A0A834EZG4_ORYME</name>
<comment type="caution">
    <text evidence="5">The sequence shown here is derived from an EMBL/GenBank/DDBJ whole genome shotgun (WGS) entry which is preliminary data.</text>
</comment>
<feature type="compositionally biased region" description="Polar residues" evidence="3">
    <location>
        <begin position="3023"/>
        <end position="3032"/>
    </location>
</feature>
<organism evidence="5 6">
    <name type="scientific">Oryzias melastigma</name>
    <name type="common">Marine medaka</name>
    <dbReference type="NCBI Taxonomy" id="30732"/>
    <lineage>
        <taxon>Eukaryota</taxon>
        <taxon>Metazoa</taxon>
        <taxon>Chordata</taxon>
        <taxon>Craniata</taxon>
        <taxon>Vertebrata</taxon>
        <taxon>Euteleostomi</taxon>
        <taxon>Actinopterygii</taxon>
        <taxon>Neopterygii</taxon>
        <taxon>Teleostei</taxon>
        <taxon>Neoteleostei</taxon>
        <taxon>Acanthomorphata</taxon>
        <taxon>Ovalentaria</taxon>
        <taxon>Atherinomorphae</taxon>
        <taxon>Beloniformes</taxon>
        <taxon>Adrianichthyidae</taxon>
        <taxon>Oryziinae</taxon>
        <taxon>Oryzias</taxon>
    </lineage>
</organism>
<dbReference type="Pfam" id="PF00030">
    <property type="entry name" value="Crystall"/>
    <property type="match status" value="6"/>
</dbReference>
<evidence type="ECO:0000256" key="2">
    <source>
        <dbReference type="ARBA" id="ARBA00022737"/>
    </source>
</evidence>
<feature type="compositionally biased region" description="Basic and acidic residues" evidence="3">
    <location>
        <begin position="2455"/>
        <end position="2468"/>
    </location>
</feature>
<dbReference type="InterPro" id="IPR011024">
    <property type="entry name" value="G_crystallin-like"/>
</dbReference>
<accession>A0A834EZG4</accession>
<dbReference type="InterPro" id="IPR035992">
    <property type="entry name" value="Ricin_B-like_lectins"/>
</dbReference>
<feature type="domain" description="Beta/gamma crystallin 'Greek key'" evidence="4">
    <location>
        <begin position="3135"/>
        <end position="3194"/>
    </location>
</feature>
<feature type="compositionally biased region" description="Polar residues" evidence="3">
    <location>
        <begin position="2233"/>
        <end position="2245"/>
    </location>
</feature>
<feature type="compositionally biased region" description="Basic and acidic residues" evidence="3">
    <location>
        <begin position="611"/>
        <end position="620"/>
    </location>
</feature>
<feature type="compositionally biased region" description="Polar residues" evidence="3">
    <location>
        <begin position="173"/>
        <end position="188"/>
    </location>
</feature>
<feature type="region of interest" description="Disordered" evidence="3">
    <location>
        <begin position="162"/>
        <end position="275"/>
    </location>
</feature>
<feature type="compositionally biased region" description="Polar residues" evidence="3">
    <location>
        <begin position="476"/>
        <end position="491"/>
    </location>
</feature>
<feature type="compositionally biased region" description="Basic and acidic residues" evidence="3">
    <location>
        <begin position="821"/>
        <end position="837"/>
    </location>
</feature>
<dbReference type="Gene3D" id="2.60.20.10">
    <property type="entry name" value="Crystallins"/>
    <property type="match status" value="6"/>
</dbReference>
<comment type="similarity">
    <text evidence="1">Belongs to the beta/gamma-crystallin family.</text>
</comment>
<dbReference type="InterPro" id="IPR050252">
    <property type="entry name" value="Beta/Gamma-Crystallin"/>
</dbReference>
<feature type="region of interest" description="Disordered" evidence="3">
    <location>
        <begin position="474"/>
        <end position="494"/>
    </location>
</feature>
<feature type="region of interest" description="Disordered" evidence="3">
    <location>
        <begin position="2858"/>
        <end position="2940"/>
    </location>
</feature>
<feature type="compositionally biased region" description="Low complexity" evidence="3">
    <location>
        <begin position="974"/>
        <end position="983"/>
    </location>
</feature>
<feature type="region of interest" description="Disordered" evidence="3">
    <location>
        <begin position="1268"/>
        <end position="1345"/>
    </location>
</feature>
<dbReference type="SUPFAM" id="SSF50370">
    <property type="entry name" value="Ricin B-like lectins"/>
    <property type="match status" value="1"/>
</dbReference>
<dbReference type="PANTHER" id="PTHR11818">
    <property type="entry name" value="BETA/GAMMA CRYSTALLIN"/>
    <property type="match status" value="1"/>
</dbReference>
<dbReference type="Gene3D" id="2.80.10.50">
    <property type="match status" value="1"/>
</dbReference>
<feature type="compositionally biased region" description="Basic and acidic residues" evidence="3">
    <location>
        <begin position="3009"/>
        <end position="3022"/>
    </location>
</feature>
<feature type="compositionally biased region" description="Basic and acidic residues" evidence="3">
    <location>
        <begin position="889"/>
        <end position="898"/>
    </location>
</feature>
<feature type="compositionally biased region" description="Polar residues" evidence="3">
    <location>
        <begin position="677"/>
        <end position="693"/>
    </location>
</feature>
<proteinExistence type="inferred from homology"/>
<feature type="compositionally biased region" description="Polar residues" evidence="3">
    <location>
        <begin position="790"/>
        <end position="800"/>
    </location>
</feature>
<keyword evidence="2" id="KW-0677">Repeat</keyword>
<feature type="compositionally biased region" description="Basic and acidic residues" evidence="3">
    <location>
        <begin position="1988"/>
        <end position="2000"/>
    </location>
</feature>
<feature type="region of interest" description="Disordered" evidence="3">
    <location>
        <begin position="1"/>
        <end position="64"/>
    </location>
</feature>
<feature type="domain" description="Beta/gamma crystallin 'Greek key'" evidence="4">
    <location>
        <begin position="3529"/>
        <end position="3573"/>
    </location>
</feature>
<gene>
    <name evidence="5" type="ORF">FQA47_024021</name>
</gene>
<dbReference type="PANTHER" id="PTHR11818:SF2">
    <property type="entry name" value="BETA_GAMMA CRYSTALLIN DOMAIN-CONTAINING PROTEIN 1"/>
    <property type="match status" value="1"/>
</dbReference>
<protein>
    <submittedName>
        <fullName evidence="5">Absent in melanoma 1 protein</fullName>
    </submittedName>
</protein>
<feature type="region of interest" description="Disordered" evidence="3">
    <location>
        <begin position="559"/>
        <end position="1005"/>
    </location>
</feature>
<feature type="compositionally biased region" description="Basic and acidic residues" evidence="3">
    <location>
        <begin position="860"/>
        <end position="871"/>
    </location>
</feature>
<feature type="domain" description="Beta/gamma crystallin 'Greek key'" evidence="4">
    <location>
        <begin position="3295"/>
        <end position="3347"/>
    </location>
</feature>
<feature type="compositionally biased region" description="Polar residues" evidence="3">
    <location>
        <begin position="219"/>
        <end position="229"/>
    </location>
</feature>
<evidence type="ECO:0000256" key="1">
    <source>
        <dbReference type="ARBA" id="ARBA00009646"/>
    </source>
</evidence>
<dbReference type="PROSITE" id="PS50915">
    <property type="entry name" value="CRYSTALLIN_BETA_GAMMA"/>
    <property type="match status" value="8"/>
</dbReference>
<dbReference type="SUPFAM" id="SSF49695">
    <property type="entry name" value="gamma-Crystallin-like"/>
    <property type="match status" value="3"/>
</dbReference>
<feature type="region of interest" description="Disordered" evidence="3">
    <location>
        <begin position="2112"/>
        <end position="2142"/>
    </location>
</feature>
<evidence type="ECO:0000313" key="6">
    <source>
        <dbReference type="Proteomes" id="UP000646548"/>
    </source>
</evidence>
<dbReference type="SMART" id="SM00247">
    <property type="entry name" value="XTALbg"/>
    <property type="match status" value="6"/>
</dbReference>
<evidence type="ECO:0000256" key="3">
    <source>
        <dbReference type="SAM" id="MobiDB-lite"/>
    </source>
</evidence>
<feature type="compositionally biased region" description="Basic and acidic residues" evidence="3">
    <location>
        <begin position="2300"/>
        <end position="2309"/>
    </location>
</feature>